<accession>A0AAD5U8S2</accession>
<reference evidence="2" key="1">
    <citation type="submission" date="2020-05" db="EMBL/GenBank/DDBJ databases">
        <title>Phylogenomic resolution of chytrid fungi.</title>
        <authorList>
            <person name="Stajich J.E."/>
            <person name="Amses K."/>
            <person name="Simmons R."/>
            <person name="Seto K."/>
            <person name="Myers J."/>
            <person name="Bonds A."/>
            <person name="Quandt C.A."/>
            <person name="Barry K."/>
            <person name="Liu P."/>
            <person name="Grigoriev I."/>
            <person name="Longcore J.E."/>
            <person name="James T.Y."/>
        </authorList>
    </citation>
    <scope>NUCLEOTIDE SEQUENCE</scope>
    <source>
        <strain evidence="2">PLAUS21</strain>
    </source>
</reference>
<sequence length="106" mass="11763">MSELWVKLGNNRATQVSTNNCTDVFDFLEACKKKLEPDLDKVSVARLTLSTTEGGEAIRPGLPLTEILHLPGYSINDDLNPLFIHITPSPNQPDEESKTSKELIKN</sequence>
<evidence type="ECO:0000313" key="3">
    <source>
        <dbReference type="Proteomes" id="UP001210925"/>
    </source>
</evidence>
<dbReference type="AlphaFoldDB" id="A0AAD5U8S2"/>
<feature type="non-terminal residue" evidence="2">
    <location>
        <position position="106"/>
    </location>
</feature>
<name>A0AAD5U8S2_9FUNG</name>
<organism evidence="2 3">
    <name type="scientific">Boothiomyces macroporosus</name>
    <dbReference type="NCBI Taxonomy" id="261099"/>
    <lineage>
        <taxon>Eukaryota</taxon>
        <taxon>Fungi</taxon>
        <taxon>Fungi incertae sedis</taxon>
        <taxon>Chytridiomycota</taxon>
        <taxon>Chytridiomycota incertae sedis</taxon>
        <taxon>Chytridiomycetes</taxon>
        <taxon>Rhizophydiales</taxon>
        <taxon>Terramycetaceae</taxon>
        <taxon>Boothiomyces</taxon>
    </lineage>
</organism>
<evidence type="ECO:0000313" key="2">
    <source>
        <dbReference type="EMBL" id="KAJ3250068.1"/>
    </source>
</evidence>
<feature type="region of interest" description="Disordered" evidence="1">
    <location>
        <begin position="86"/>
        <end position="106"/>
    </location>
</feature>
<dbReference type="Proteomes" id="UP001210925">
    <property type="component" value="Unassembled WGS sequence"/>
</dbReference>
<proteinExistence type="predicted"/>
<comment type="caution">
    <text evidence="2">The sequence shown here is derived from an EMBL/GenBank/DDBJ whole genome shotgun (WGS) entry which is preliminary data.</text>
</comment>
<evidence type="ECO:0000256" key="1">
    <source>
        <dbReference type="SAM" id="MobiDB-lite"/>
    </source>
</evidence>
<protein>
    <submittedName>
        <fullName evidence="2">Uncharacterized protein</fullName>
    </submittedName>
</protein>
<gene>
    <name evidence="2" type="ORF">HK103_004092</name>
</gene>
<keyword evidence="3" id="KW-1185">Reference proteome</keyword>
<dbReference type="EMBL" id="JADGKB010000315">
    <property type="protein sequence ID" value="KAJ3250068.1"/>
    <property type="molecule type" value="Genomic_DNA"/>
</dbReference>
<feature type="compositionally biased region" description="Basic and acidic residues" evidence="1">
    <location>
        <begin position="95"/>
        <end position="106"/>
    </location>
</feature>